<evidence type="ECO:0000313" key="5">
    <source>
        <dbReference type="Proteomes" id="UP000530268"/>
    </source>
</evidence>
<gene>
    <name evidence="4" type="ORF">GGR95_001223</name>
</gene>
<evidence type="ECO:0000256" key="2">
    <source>
        <dbReference type="ARBA" id="ARBA00022803"/>
    </source>
</evidence>
<evidence type="ECO:0000256" key="3">
    <source>
        <dbReference type="PROSITE-ProRule" id="PRU00339"/>
    </source>
</evidence>
<reference evidence="4 5" key="1">
    <citation type="submission" date="2020-08" db="EMBL/GenBank/DDBJ databases">
        <title>Genomic Encyclopedia of Type Strains, Phase IV (KMG-IV): sequencing the most valuable type-strain genomes for metagenomic binning, comparative biology and taxonomic classification.</title>
        <authorList>
            <person name="Goeker M."/>
        </authorList>
    </citation>
    <scope>NUCLEOTIDE SEQUENCE [LARGE SCALE GENOMIC DNA]</scope>
    <source>
        <strain evidence="4 5">DSM 102234</strain>
    </source>
</reference>
<comment type="caution">
    <text evidence="4">The sequence shown here is derived from an EMBL/GenBank/DDBJ whole genome shotgun (WGS) entry which is preliminary data.</text>
</comment>
<dbReference type="InterPro" id="IPR050498">
    <property type="entry name" value="Ycf3"/>
</dbReference>
<dbReference type="Pfam" id="PF13432">
    <property type="entry name" value="TPR_16"/>
    <property type="match status" value="1"/>
</dbReference>
<name>A0A7W6E2J3_9RHOB</name>
<organism evidence="4 5">
    <name type="scientific">Sulfitobacter undariae</name>
    <dbReference type="NCBI Taxonomy" id="1563671"/>
    <lineage>
        <taxon>Bacteria</taxon>
        <taxon>Pseudomonadati</taxon>
        <taxon>Pseudomonadota</taxon>
        <taxon>Alphaproteobacteria</taxon>
        <taxon>Rhodobacterales</taxon>
        <taxon>Roseobacteraceae</taxon>
        <taxon>Sulfitobacter</taxon>
    </lineage>
</organism>
<accession>A0A7W6E2J3</accession>
<dbReference type="EMBL" id="JACIEI010000003">
    <property type="protein sequence ID" value="MBB3993592.1"/>
    <property type="molecule type" value="Genomic_DNA"/>
</dbReference>
<keyword evidence="1" id="KW-0677">Repeat</keyword>
<feature type="repeat" description="TPR" evidence="3">
    <location>
        <begin position="115"/>
        <end position="148"/>
    </location>
</feature>
<evidence type="ECO:0000256" key="1">
    <source>
        <dbReference type="ARBA" id="ARBA00022737"/>
    </source>
</evidence>
<sequence>MDLLEFGPSPVTFTFVMLIKIVNLKHTVAAVGAVVLLSNPVFAQDRLDELLETLRTSPAEQARAAERDVEREWSRSGSAAMDLLLKRGRDALAVGEFAEAIDHFTALTDHAPEFAEGFHARATAYYRADLYGPALADLERALELNPSNFNAIYGLAVMFEDLKDTRRAADLYRRVLALNPHHEGAEKALEKLKSEGIGRTL</sequence>
<dbReference type="PROSITE" id="PS50005">
    <property type="entry name" value="TPR"/>
    <property type="match status" value="2"/>
</dbReference>
<feature type="repeat" description="TPR" evidence="3">
    <location>
        <begin position="149"/>
        <end position="182"/>
    </location>
</feature>
<protein>
    <submittedName>
        <fullName evidence="4">Tetratricopeptide (TPR) repeat protein</fullName>
    </submittedName>
</protein>
<dbReference type="SMART" id="SM00028">
    <property type="entry name" value="TPR"/>
    <property type="match status" value="3"/>
</dbReference>
<keyword evidence="2 3" id="KW-0802">TPR repeat</keyword>
<keyword evidence="5" id="KW-1185">Reference proteome</keyword>
<dbReference type="Gene3D" id="1.25.40.10">
    <property type="entry name" value="Tetratricopeptide repeat domain"/>
    <property type="match status" value="1"/>
</dbReference>
<proteinExistence type="predicted"/>
<dbReference type="Proteomes" id="UP000530268">
    <property type="component" value="Unassembled WGS sequence"/>
</dbReference>
<dbReference type="InterPro" id="IPR011990">
    <property type="entry name" value="TPR-like_helical_dom_sf"/>
</dbReference>
<evidence type="ECO:0000313" key="4">
    <source>
        <dbReference type="EMBL" id="MBB3993592.1"/>
    </source>
</evidence>
<dbReference type="PANTHER" id="PTHR44858:SF1">
    <property type="entry name" value="UDP-N-ACETYLGLUCOSAMINE--PEPTIDE N-ACETYLGLUCOSAMINYLTRANSFERASE SPINDLY-RELATED"/>
    <property type="match status" value="1"/>
</dbReference>
<dbReference type="PANTHER" id="PTHR44858">
    <property type="entry name" value="TETRATRICOPEPTIDE REPEAT PROTEIN 6"/>
    <property type="match status" value="1"/>
</dbReference>
<dbReference type="AlphaFoldDB" id="A0A7W6E2J3"/>
<dbReference type="SUPFAM" id="SSF48452">
    <property type="entry name" value="TPR-like"/>
    <property type="match status" value="1"/>
</dbReference>
<dbReference type="InterPro" id="IPR019734">
    <property type="entry name" value="TPR_rpt"/>
</dbReference>